<dbReference type="STRING" id="1524460.IX84_21505"/>
<accession>A0A098S2N4</accession>
<comment type="cofactor">
    <cofactor evidence="1">
        <name>Mg(2+)</name>
        <dbReference type="ChEBI" id="CHEBI:18420"/>
    </cofactor>
</comment>
<dbReference type="InterPro" id="IPR013341">
    <property type="entry name" value="Mandelate_racemase_N_dom"/>
</dbReference>
<dbReference type="InterPro" id="IPR013342">
    <property type="entry name" value="Mandelate_racemase_C"/>
</dbReference>
<dbReference type="AlphaFoldDB" id="A0A098S2N4"/>
<dbReference type="CDD" id="cd03316">
    <property type="entry name" value="MR_like"/>
    <property type="match status" value="1"/>
</dbReference>
<evidence type="ECO:0000313" key="6">
    <source>
        <dbReference type="Proteomes" id="UP000029736"/>
    </source>
</evidence>
<keyword evidence="3" id="KW-0460">Magnesium</keyword>
<dbReference type="EMBL" id="JPOS01000079">
    <property type="protein sequence ID" value="KGE86375.1"/>
    <property type="molecule type" value="Genomic_DNA"/>
</dbReference>
<dbReference type="PANTHER" id="PTHR13794:SF58">
    <property type="entry name" value="MITOCHONDRIAL ENOLASE SUPERFAMILY MEMBER 1"/>
    <property type="match status" value="1"/>
</dbReference>
<organism evidence="5 6">
    <name type="scientific">Phaeodactylibacter xiamenensis</name>
    <dbReference type="NCBI Taxonomy" id="1524460"/>
    <lineage>
        <taxon>Bacteria</taxon>
        <taxon>Pseudomonadati</taxon>
        <taxon>Bacteroidota</taxon>
        <taxon>Saprospiria</taxon>
        <taxon>Saprospirales</taxon>
        <taxon>Haliscomenobacteraceae</taxon>
        <taxon>Phaeodactylibacter</taxon>
    </lineage>
</organism>
<dbReference type="InterPro" id="IPR046945">
    <property type="entry name" value="RHMD-like"/>
</dbReference>
<dbReference type="GO" id="GO:0016836">
    <property type="term" value="F:hydro-lyase activity"/>
    <property type="evidence" value="ECO:0007669"/>
    <property type="project" value="TreeGrafter"/>
</dbReference>
<sequence>MQPRRSFLKKAIGASALLGGSFGFRQAPRNAPDRSDLLKQFQAIEREPIVQHQHIPNPVPISDIGVYRNGEHFFLRARSKSGVEGIAAMKPKYAERLYPIIYEMVAPILKGKDARKWDELLDDLYLKKLNYKWQGLALWVAIAYVEIAVLDMLGKAGGVPISTLLGSRVRDEVDIYYASGRRGNAPEAEMEHLLELVEASGAKAVKYRLGARMHYTDESMARDKALIPLVRKTLGSDATIYTDANGSFDVPTAIEIGRILEAHGTDFFEEPCPFDYYDENKAVADALNVPVAGGEEEASMRRFMWFLTEDALQVVQPDLLFFGGLVRSARVAKMAEIVGKPCTPHISGDGLGFLYMMHFASFVPNIGPYQEFKGNEDGIPIESSVSLQPSEGRISVPDAPGLGITFDPAFLDKAERVKAL</sequence>
<dbReference type="Pfam" id="PF13378">
    <property type="entry name" value="MR_MLE_C"/>
    <property type="match status" value="1"/>
</dbReference>
<keyword evidence="6" id="KW-1185">Reference proteome</keyword>
<gene>
    <name evidence="5" type="ORF">IX84_21505</name>
</gene>
<evidence type="ECO:0000259" key="4">
    <source>
        <dbReference type="SMART" id="SM00922"/>
    </source>
</evidence>
<proteinExistence type="predicted"/>
<feature type="domain" description="Mandelate racemase/muconate lactonizing enzyme C-terminal" evidence="4">
    <location>
        <begin position="187"/>
        <end position="290"/>
    </location>
</feature>
<dbReference type="RefSeq" id="WP_044225130.1">
    <property type="nucleotide sequence ID" value="NZ_JBKAGJ010000010.1"/>
</dbReference>
<reference evidence="5 6" key="1">
    <citation type="journal article" date="2014" name="Int. J. Syst. Evol. Microbiol.">
        <title>Phaeodactylibacter xiamenensis gen. nov., sp. nov., a member of the family Saprospiraceae isolated from the marine alga Phaeodactylum tricornutum.</title>
        <authorList>
            <person name="Chen Z.Jr."/>
            <person name="Lei X."/>
            <person name="Lai Q."/>
            <person name="Li Y."/>
            <person name="Zhang B."/>
            <person name="Zhang J."/>
            <person name="Zhang H."/>
            <person name="Yang L."/>
            <person name="Zheng W."/>
            <person name="Tian Y."/>
            <person name="Yu Z."/>
            <person name="Xu H.Jr."/>
            <person name="Zheng T."/>
        </authorList>
    </citation>
    <scope>NUCLEOTIDE SEQUENCE [LARGE SCALE GENOMIC DNA]</scope>
    <source>
        <strain evidence="5 6">KD52</strain>
    </source>
</reference>
<dbReference type="PANTHER" id="PTHR13794">
    <property type="entry name" value="ENOLASE SUPERFAMILY, MANDELATE RACEMASE"/>
    <property type="match status" value="1"/>
</dbReference>
<dbReference type="Gene3D" id="3.30.390.10">
    <property type="entry name" value="Enolase-like, N-terminal domain"/>
    <property type="match status" value="1"/>
</dbReference>
<keyword evidence="2" id="KW-0479">Metal-binding</keyword>
<evidence type="ECO:0000313" key="5">
    <source>
        <dbReference type="EMBL" id="KGE86375.1"/>
    </source>
</evidence>
<protein>
    <recommendedName>
        <fullName evidence="4">Mandelate racemase/muconate lactonizing enzyme C-terminal domain-containing protein</fullName>
    </recommendedName>
</protein>
<dbReference type="GO" id="GO:0016052">
    <property type="term" value="P:carbohydrate catabolic process"/>
    <property type="evidence" value="ECO:0007669"/>
    <property type="project" value="TreeGrafter"/>
</dbReference>
<name>A0A098S2N4_9BACT</name>
<dbReference type="GO" id="GO:0016854">
    <property type="term" value="F:racemase and epimerase activity"/>
    <property type="evidence" value="ECO:0007669"/>
    <property type="project" value="UniProtKB-ARBA"/>
</dbReference>
<dbReference type="SMART" id="SM00922">
    <property type="entry name" value="MR_MLE"/>
    <property type="match status" value="1"/>
</dbReference>
<dbReference type="InterPro" id="IPR029065">
    <property type="entry name" value="Enolase_C-like"/>
</dbReference>
<comment type="caution">
    <text evidence="5">The sequence shown here is derived from an EMBL/GenBank/DDBJ whole genome shotgun (WGS) entry which is preliminary data.</text>
</comment>
<dbReference type="SUPFAM" id="SSF51604">
    <property type="entry name" value="Enolase C-terminal domain-like"/>
    <property type="match status" value="1"/>
</dbReference>
<dbReference type="SUPFAM" id="SSF54826">
    <property type="entry name" value="Enolase N-terminal domain-like"/>
    <property type="match status" value="1"/>
</dbReference>
<dbReference type="Proteomes" id="UP000029736">
    <property type="component" value="Unassembled WGS sequence"/>
</dbReference>
<dbReference type="OrthoDB" id="9775391at2"/>
<dbReference type="InterPro" id="IPR036849">
    <property type="entry name" value="Enolase-like_C_sf"/>
</dbReference>
<dbReference type="SFLD" id="SFLDG00179">
    <property type="entry name" value="mandelate_racemase"/>
    <property type="match status" value="1"/>
</dbReference>
<evidence type="ECO:0000256" key="2">
    <source>
        <dbReference type="ARBA" id="ARBA00022723"/>
    </source>
</evidence>
<dbReference type="Gene3D" id="3.20.20.120">
    <property type="entry name" value="Enolase-like C-terminal domain"/>
    <property type="match status" value="1"/>
</dbReference>
<evidence type="ECO:0000256" key="1">
    <source>
        <dbReference type="ARBA" id="ARBA00001946"/>
    </source>
</evidence>
<dbReference type="GO" id="GO:0000287">
    <property type="term" value="F:magnesium ion binding"/>
    <property type="evidence" value="ECO:0007669"/>
    <property type="project" value="TreeGrafter"/>
</dbReference>
<dbReference type="InterPro" id="IPR029017">
    <property type="entry name" value="Enolase-like_N"/>
</dbReference>
<dbReference type="SFLD" id="SFLDS00001">
    <property type="entry name" value="Enolase"/>
    <property type="match status" value="1"/>
</dbReference>
<dbReference type="Pfam" id="PF02746">
    <property type="entry name" value="MR_MLE_N"/>
    <property type="match status" value="1"/>
</dbReference>
<evidence type="ECO:0000256" key="3">
    <source>
        <dbReference type="ARBA" id="ARBA00022842"/>
    </source>
</evidence>